<dbReference type="EMBL" id="LN907827">
    <property type="protein sequence ID" value="CUU24405.1"/>
    <property type="molecule type" value="Genomic_DNA"/>
</dbReference>
<keyword evidence="2" id="KW-1185">Reference proteome</keyword>
<dbReference type="KEGG" id="ege:EM595_2171"/>
<dbReference type="AlphaFoldDB" id="A0A0U5L5Q6"/>
<dbReference type="STRING" id="1619313.EM595_2171"/>
<gene>
    <name evidence="1" type="ORF">EM595_2171</name>
</gene>
<name>A0A0U5L5Q6_9GAMM</name>
<reference evidence="2" key="1">
    <citation type="submission" date="2015-11" db="EMBL/GenBank/DDBJ databases">
        <authorList>
            <person name="Blom J."/>
        </authorList>
    </citation>
    <scope>NUCLEOTIDE SEQUENCE [LARGE SCALE GENOMIC DNA]</scope>
</reference>
<evidence type="ECO:0000313" key="2">
    <source>
        <dbReference type="Proteomes" id="UP000059419"/>
    </source>
</evidence>
<accession>A0A0U5L5Q6</accession>
<sequence length="34" mass="3658">MSALTGGYRLVIKQIPLMMRCVCSDVSEYHAAGG</sequence>
<evidence type="ECO:0000313" key="1">
    <source>
        <dbReference type="EMBL" id="CUU24405.1"/>
    </source>
</evidence>
<proteinExistence type="predicted"/>
<protein>
    <submittedName>
        <fullName evidence="1">Uncharacterized protein</fullName>
    </submittedName>
</protein>
<dbReference type="Proteomes" id="UP000059419">
    <property type="component" value="Chromosome 1"/>
</dbReference>
<organism evidence="1 2">
    <name type="scientific">Duffyella gerundensis</name>
    <dbReference type="NCBI Taxonomy" id="1619313"/>
    <lineage>
        <taxon>Bacteria</taxon>
        <taxon>Pseudomonadati</taxon>
        <taxon>Pseudomonadota</taxon>
        <taxon>Gammaproteobacteria</taxon>
        <taxon>Enterobacterales</taxon>
        <taxon>Erwiniaceae</taxon>
        <taxon>Duffyella</taxon>
    </lineage>
</organism>
<dbReference type="PATRIC" id="fig|1619313.3.peg.2251"/>